<sequence>MPIITPTFAALAFAALAARSRASSRSRSLAAIPANGFMPGGAWCGGEGDISLVACGCCRAGTSMWDCELLRGRPRPRKEPRIPPPLLVARAAAESGVGESISFPVTEKSES</sequence>
<evidence type="ECO:0000313" key="3">
    <source>
        <dbReference type="Proteomes" id="UP001218188"/>
    </source>
</evidence>
<feature type="non-terminal residue" evidence="2">
    <location>
        <position position="111"/>
    </location>
</feature>
<gene>
    <name evidence="2" type="ORF">C8F04DRAFT_1112839</name>
</gene>
<evidence type="ECO:0000256" key="1">
    <source>
        <dbReference type="SAM" id="SignalP"/>
    </source>
</evidence>
<comment type="caution">
    <text evidence="2">The sequence shown here is derived from an EMBL/GenBank/DDBJ whole genome shotgun (WGS) entry which is preliminary data.</text>
</comment>
<accession>A0AAD6WX53</accession>
<evidence type="ECO:0000313" key="2">
    <source>
        <dbReference type="EMBL" id="KAJ7030713.1"/>
    </source>
</evidence>
<dbReference type="Proteomes" id="UP001218188">
    <property type="component" value="Unassembled WGS sequence"/>
</dbReference>
<name>A0AAD6WX53_9AGAR</name>
<protein>
    <recommendedName>
        <fullName evidence="4">Secreted protein</fullName>
    </recommendedName>
</protein>
<feature type="signal peptide" evidence="1">
    <location>
        <begin position="1"/>
        <end position="22"/>
    </location>
</feature>
<dbReference type="AlphaFoldDB" id="A0AAD6WX53"/>
<keyword evidence="1" id="KW-0732">Signal</keyword>
<dbReference type="EMBL" id="JARJCM010000088">
    <property type="protein sequence ID" value="KAJ7030713.1"/>
    <property type="molecule type" value="Genomic_DNA"/>
</dbReference>
<organism evidence="2 3">
    <name type="scientific">Mycena alexandri</name>
    <dbReference type="NCBI Taxonomy" id="1745969"/>
    <lineage>
        <taxon>Eukaryota</taxon>
        <taxon>Fungi</taxon>
        <taxon>Dikarya</taxon>
        <taxon>Basidiomycota</taxon>
        <taxon>Agaricomycotina</taxon>
        <taxon>Agaricomycetes</taxon>
        <taxon>Agaricomycetidae</taxon>
        <taxon>Agaricales</taxon>
        <taxon>Marasmiineae</taxon>
        <taxon>Mycenaceae</taxon>
        <taxon>Mycena</taxon>
    </lineage>
</organism>
<reference evidence="2" key="1">
    <citation type="submission" date="2023-03" db="EMBL/GenBank/DDBJ databases">
        <title>Massive genome expansion in bonnet fungi (Mycena s.s.) driven by repeated elements and novel gene families across ecological guilds.</title>
        <authorList>
            <consortium name="Lawrence Berkeley National Laboratory"/>
            <person name="Harder C.B."/>
            <person name="Miyauchi S."/>
            <person name="Viragh M."/>
            <person name="Kuo A."/>
            <person name="Thoen E."/>
            <person name="Andreopoulos B."/>
            <person name="Lu D."/>
            <person name="Skrede I."/>
            <person name="Drula E."/>
            <person name="Henrissat B."/>
            <person name="Morin E."/>
            <person name="Kohler A."/>
            <person name="Barry K."/>
            <person name="LaButti K."/>
            <person name="Morin E."/>
            <person name="Salamov A."/>
            <person name="Lipzen A."/>
            <person name="Mereny Z."/>
            <person name="Hegedus B."/>
            <person name="Baldrian P."/>
            <person name="Stursova M."/>
            <person name="Weitz H."/>
            <person name="Taylor A."/>
            <person name="Grigoriev I.V."/>
            <person name="Nagy L.G."/>
            <person name="Martin F."/>
            <person name="Kauserud H."/>
        </authorList>
    </citation>
    <scope>NUCLEOTIDE SEQUENCE</scope>
    <source>
        <strain evidence="2">CBHHK200</strain>
    </source>
</reference>
<keyword evidence="3" id="KW-1185">Reference proteome</keyword>
<evidence type="ECO:0008006" key="4">
    <source>
        <dbReference type="Google" id="ProtNLM"/>
    </source>
</evidence>
<proteinExistence type="predicted"/>
<feature type="chain" id="PRO_5042223366" description="Secreted protein" evidence="1">
    <location>
        <begin position="23"/>
        <end position="111"/>
    </location>
</feature>